<proteinExistence type="predicted"/>
<evidence type="ECO:0000256" key="1">
    <source>
        <dbReference type="SAM" id="MobiDB-lite"/>
    </source>
</evidence>
<dbReference type="Proteomes" id="UP000663193">
    <property type="component" value="Chromosome 11"/>
</dbReference>
<evidence type="ECO:0000313" key="2">
    <source>
        <dbReference type="EMBL" id="QRD00509.1"/>
    </source>
</evidence>
<dbReference type="AlphaFoldDB" id="A0A7U2F853"/>
<name>A0A7U2F853_PHANO</name>
<keyword evidence="3" id="KW-1185">Reference proteome</keyword>
<dbReference type="EMBL" id="CP069033">
    <property type="protein sequence ID" value="QRD00509.1"/>
    <property type="molecule type" value="Genomic_DNA"/>
</dbReference>
<protein>
    <submittedName>
        <fullName evidence="2">Uncharacterized protein</fullName>
    </submittedName>
</protein>
<evidence type="ECO:0000313" key="3">
    <source>
        <dbReference type="Proteomes" id="UP000663193"/>
    </source>
</evidence>
<accession>A0A7U2F853</accession>
<dbReference type="VEuPathDB" id="FungiDB:JI435_438310"/>
<dbReference type="RefSeq" id="XP_001799368.1">
    <property type="nucleotide sequence ID" value="XM_001799316.1"/>
</dbReference>
<sequence>MTTLSQSGNTVAFNELPIVGTALATEHRDYILHNAMRTKPGDALSLRVLPRLWNDRRCAVRNCALLIKRLVTSCRIEVLHDTTSRVLYAGMGSALELYVLEHAQSRALEEHGTTVTLSQLKAEYIKDLNKIKSEVRMAQDNGYDGTKLCPAGFREMLSPWLDKAETICHPDFMKIDSDDEPFAYLESPWSEYYPDPDAMVVQMPTRGDLRHVWIKPLETATSKFLNIHESFRGDTFEDLLNATIKVNGDVNRSRLKDHLSADELLPFAQKLESGVLEAMHDELFGEDDRPSPVEIKARYWKRMEKKIKDDCGIFANFVKLVKVFHHKFRNVLKNVGRGMKKVGHGIKGSLRNLKVKARKARARASEPMGTEAGTSEMADREPTTTEPLPRQQFLQKLVDTLSNMNASMSAEHNNGNVINSPEELQQMAEWLEALMWKDLEAKFKDQPIGPEQSLAEYVAAGLQLLAKISTQEVYLPLIRECFGIGT</sequence>
<organism evidence="2 3">
    <name type="scientific">Phaeosphaeria nodorum (strain SN15 / ATCC MYA-4574 / FGSC 10173)</name>
    <name type="common">Glume blotch fungus</name>
    <name type="synonym">Parastagonospora nodorum</name>
    <dbReference type="NCBI Taxonomy" id="321614"/>
    <lineage>
        <taxon>Eukaryota</taxon>
        <taxon>Fungi</taxon>
        <taxon>Dikarya</taxon>
        <taxon>Ascomycota</taxon>
        <taxon>Pezizomycotina</taxon>
        <taxon>Dothideomycetes</taxon>
        <taxon>Pleosporomycetidae</taxon>
        <taxon>Pleosporales</taxon>
        <taxon>Pleosporineae</taxon>
        <taxon>Phaeosphaeriaceae</taxon>
        <taxon>Parastagonospora</taxon>
    </lineage>
</organism>
<gene>
    <name evidence="2" type="ORF">JI435_438310</name>
</gene>
<feature type="region of interest" description="Disordered" evidence="1">
    <location>
        <begin position="357"/>
        <end position="390"/>
    </location>
</feature>
<dbReference type="KEGG" id="pno:SNOG_09065"/>
<reference evidence="3" key="1">
    <citation type="journal article" date="2021" name="BMC Genomics">
        <title>Chromosome-level genome assembly and manually-curated proteome of model necrotroph Parastagonospora nodorum Sn15 reveals a genome-wide trove of candidate effector homologs, and redundancy of virulence-related functions within an accessory chromosome.</title>
        <authorList>
            <person name="Bertazzoni S."/>
            <person name="Jones D.A.B."/>
            <person name="Phan H.T."/>
            <person name="Tan K.-C."/>
            <person name="Hane J.K."/>
        </authorList>
    </citation>
    <scope>NUCLEOTIDE SEQUENCE [LARGE SCALE GENOMIC DNA]</scope>
    <source>
        <strain evidence="3">SN15 / ATCC MYA-4574 / FGSC 10173)</strain>
    </source>
</reference>